<dbReference type="InterPro" id="IPR003607">
    <property type="entry name" value="HD/PDEase_dom"/>
</dbReference>
<dbReference type="PROSITE" id="PS51845">
    <property type="entry name" value="PDEASE_I_2"/>
    <property type="match status" value="1"/>
</dbReference>
<name>A0A6A0A2H1_HAELA</name>
<dbReference type="GO" id="GO:0004114">
    <property type="term" value="F:3',5'-cyclic-nucleotide phosphodiesterase activity"/>
    <property type="evidence" value="ECO:0007669"/>
    <property type="project" value="InterPro"/>
</dbReference>
<dbReference type="SUPFAM" id="SSF109604">
    <property type="entry name" value="HD-domain/PDEase-like"/>
    <property type="match status" value="1"/>
</dbReference>
<feature type="domain" description="PDEase" evidence="6">
    <location>
        <begin position="196"/>
        <end position="348"/>
    </location>
</feature>
<evidence type="ECO:0000256" key="3">
    <source>
        <dbReference type="PIRSR" id="PIRSR623088-1"/>
    </source>
</evidence>
<dbReference type="EMBL" id="BLLF01003346">
    <property type="protein sequence ID" value="GFH27089.1"/>
    <property type="molecule type" value="Genomic_DNA"/>
</dbReference>
<feature type="binding site" evidence="4">
    <location>
        <position position="321"/>
    </location>
    <ligand>
        <name>Zn(2+)</name>
        <dbReference type="ChEBI" id="CHEBI:29105"/>
        <label>2</label>
    </ligand>
</feature>
<accession>A0A6A0A2H1</accession>
<dbReference type="PRINTS" id="PR00387">
    <property type="entry name" value="PDIESTERASE1"/>
</dbReference>
<organism evidence="7 8">
    <name type="scientific">Haematococcus lacustris</name>
    <name type="common">Green alga</name>
    <name type="synonym">Haematococcus pluvialis</name>
    <dbReference type="NCBI Taxonomy" id="44745"/>
    <lineage>
        <taxon>Eukaryota</taxon>
        <taxon>Viridiplantae</taxon>
        <taxon>Chlorophyta</taxon>
        <taxon>core chlorophytes</taxon>
        <taxon>Chlorophyceae</taxon>
        <taxon>CS clade</taxon>
        <taxon>Chlamydomonadales</taxon>
        <taxon>Haematococcaceae</taxon>
        <taxon>Haematococcus</taxon>
    </lineage>
</organism>
<dbReference type="CDD" id="cd00077">
    <property type="entry name" value="HDc"/>
    <property type="match status" value="1"/>
</dbReference>
<evidence type="ECO:0000256" key="5">
    <source>
        <dbReference type="SAM" id="MobiDB-lite"/>
    </source>
</evidence>
<keyword evidence="8" id="KW-1185">Reference proteome</keyword>
<feature type="binding site" evidence="4">
    <location>
        <position position="321"/>
    </location>
    <ligand>
        <name>Zn(2+)</name>
        <dbReference type="ChEBI" id="CHEBI:29105"/>
        <label>1</label>
    </ligand>
</feature>
<reference evidence="7 8" key="1">
    <citation type="submission" date="2020-02" db="EMBL/GenBank/DDBJ databases">
        <title>Draft genome sequence of Haematococcus lacustris strain NIES-144.</title>
        <authorList>
            <person name="Morimoto D."/>
            <person name="Nakagawa S."/>
            <person name="Yoshida T."/>
            <person name="Sawayama S."/>
        </authorList>
    </citation>
    <scope>NUCLEOTIDE SEQUENCE [LARGE SCALE GENOMIC DNA]</scope>
    <source>
        <strain evidence="7 8">NIES-144</strain>
    </source>
</reference>
<evidence type="ECO:0000313" key="8">
    <source>
        <dbReference type="Proteomes" id="UP000485058"/>
    </source>
</evidence>
<feature type="compositionally biased region" description="Acidic residues" evidence="5">
    <location>
        <begin position="149"/>
        <end position="163"/>
    </location>
</feature>
<feature type="non-terminal residue" evidence="7">
    <location>
        <position position="348"/>
    </location>
</feature>
<dbReference type="Gene3D" id="1.10.1300.10">
    <property type="entry name" value="3'5'-cyclic nucleotide phosphodiesterase, catalytic domain"/>
    <property type="match status" value="1"/>
</dbReference>
<dbReference type="InterPro" id="IPR036971">
    <property type="entry name" value="PDEase_catalytic_dom_sf"/>
</dbReference>
<evidence type="ECO:0000256" key="1">
    <source>
        <dbReference type="ARBA" id="ARBA00022723"/>
    </source>
</evidence>
<dbReference type="Pfam" id="PF00233">
    <property type="entry name" value="PDEase_I"/>
    <property type="match status" value="1"/>
</dbReference>
<keyword evidence="1 4" id="KW-0479">Metal-binding</keyword>
<protein>
    <submittedName>
        <fullName evidence="7">Phosphodiesterase</fullName>
    </submittedName>
</protein>
<dbReference type="Proteomes" id="UP000485058">
    <property type="component" value="Unassembled WGS sequence"/>
</dbReference>
<evidence type="ECO:0000256" key="4">
    <source>
        <dbReference type="PIRSR" id="PIRSR623088-3"/>
    </source>
</evidence>
<dbReference type="GO" id="GO:0046872">
    <property type="term" value="F:metal ion binding"/>
    <property type="evidence" value="ECO:0007669"/>
    <property type="project" value="UniProtKB-KW"/>
</dbReference>
<feature type="non-terminal residue" evidence="7">
    <location>
        <position position="1"/>
    </location>
</feature>
<sequence>NSEDKLMGAILAINKRETESDRDIFFDSYYSDADADAMALFALEVGSTLNDRSLECALASATSTANTPSLNGSIAQDVASDLKLRSQLLSLYFQAAPEHRRVGSEASHSISGTASTTPNIRREFQALTTRVSSLAARASGSMSTRDEPIGECDDDGREEDSEGEAAGQTPTQPSAHHASGPEGMAQLPTVAAQACAPSLAPVLLQHTVFSHSGGHTVFFSAEQVMSWDFDFTDWEPQELVKLAYDMFLLSGLVASFGLSVRTLRAFITTVSSHYHAIPYHNFCHVCHVLHAVFLMLMTSSAAVILPAEDKLALMIAALCHDIDHDGYSNSFHGKCSQGKRCGGLRGQP</sequence>
<dbReference type="InterPro" id="IPR023088">
    <property type="entry name" value="PDEase"/>
</dbReference>
<feature type="binding site" evidence="4">
    <location>
        <position position="320"/>
    </location>
    <ligand>
        <name>Zn(2+)</name>
        <dbReference type="ChEBI" id="CHEBI:29105"/>
        <label>1</label>
    </ligand>
</feature>
<keyword evidence="2" id="KW-0378">Hydrolase</keyword>
<evidence type="ECO:0000259" key="6">
    <source>
        <dbReference type="PROSITE" id="PS51845"/>
    </source>
</evidence>
<dbReference type="InterPro" id="IPR002073">
    <property type="entry name" value="PDEase_catalytic_dom"/>
</dbReference>
<dbReference type="PANTHER" id="PTHR11347">
    <property type="entry name" value="CYCLIC NUCLEOTIDE PHOSPHODIESTERASE"/>
    <property type="match status" value="1"/>
</dbReference>
<feature type="binding site" evidence="4">
    <location>
        <position position="284"/>
    </location>
    <ligand>
        <name>Zn(2+)</name>
        <dbReference type="ChEBI" id="CHEBI:29105"/>
        <label>1</label>
    </ligand>
</feature>
<dbReference type="PROSITE" id="PS00126">
    <property type="entry name" value="PDEASE_I_1"/>
    <property type="match status" value="1"/>
</dbReference>
<evidence type="ECO:0000256" key="2">
    <source>
        <dbReference type="ARBA" id="ARBA00022801"/>
    </source>
</evidence>
<gene>
    <name evidence="7" type="ORF">HaLaN_25352</name>
</gene>
<dbReference type="AlphaFoldDB" id="A0A6A0A2H1"/>
<proteinExistence type="predicted"/>
<dbReference type="GO" id="GO:0007165">
    <property type="term" value="P:signal transduction"/>
    <property type="evidence" value="ECO:0007669"/>
    <property type="project" value="InterPro"/>
</dbReference>
<evidence type="ECO:0000313" key="7">
    <source>
        <dbReference type="EMBL" id="GFH27089.1"/>
    </source>
</evidence>
<feature type="active site" description="Proton donor" evidence="3">
    <location>
        <position position="280"/>
    </location>
</feature>
<feature type="region of interest" description="Disordered" evidence="5">
    <location>
        <begin position="135"/>
        <end position="183"/>
    </location>
</feature>
<dbReference type="InterPro" id="IPR023174">
    <property type="entry name" value="PDEase_CS"/>
</dbReference>
<comment type="caution">
    <text evidence="7">The sequence shown here is derived from an EMBL/GenBank/DDBJ whole genome shotgun (WGS) entry which is preliminary data.</text>
</comment>